<evidence type="ECO:0008006" key="4">
    <source>
        <dbReference type="Google" id="ProtNLM"/>
    </source>
</evidence>
<keyword evidence="1" id="KW-0472">Membrane</keyword>
<accession>A0A011RI92</accession>
<comment type="caution">
    <text evidence="2">The sequence shown here is derived from an EMBL/GenBank/DDBJ whole genome shotgun (WGS) entry which is preliminary data.</text>
</comment>
<dbReference type="AlphaFoldDB" id="A0A011RI92"/>
<proteinExistence type="predicted"/>
<protein>
    <recommendedName>
        <fullName evidence="4">YggT family protein</fullName>
    </recommendedName>
</protein>
<dbReference type="eggNOG" id="ENOG5033D4B">
    <property type="taxonomic scope" value="Bacteria"/>
</dbReference>
<evidence type="ECO:0000313" key="3">
    <source>
        <dbReference type="Proteomes" id="UP000022141"/>
    </source>
</evidence>
<evidence type="ECO:0000256" key="1">
    <source>
        <dbReference type="SAM" id="Phobius"/>
    </source>
</evidence>
<reference evidence="2" key="1">
    <citation type="submission" date="2014-02" db="EMBL/GenBank/DDBJ databases">
        <title>Expanding our view of genomic diversity in Candidatus Accumulibacter clades.</title>
        <authorList>
            <person name="Skennerton C.T."/>
            <person name="Barr J.J."/>
            <person name="Slater F.R."/>
            <person name="Bond P.L."/>
            <person name="Tyson G.W."/>
        </authorList>
    </citation>
    <scope>NUCLEOTIDE SEQUENCE [LARGE SCALE GENOMIC DNA]</scope>
</reference>
<organism evidence="2 3">
    <name type="scientific">Accumulibacter regalis</name>
    <dbReference type="NCBI Taxonomy" id="522306"/>
    <lineage>
        <taxon>Bacteria</taxon>
        <taxon>Pseudomonadati</taxon>
        <taxon>Pseudomonadota</taxon>
        <taxon>Betaproteobacteria</taxon>
        <taxon>Candidatus Accumulibacter</taxon>
    </lineage>
</organism>
<dbReference type="EMBL" id="JEMY01000003">
    <property type="protein sequence ID" value="EXI90909.1"/>
    <property type="molecule type" value="Genomic_DNA"/>
</dbReference>
<feature type="transmembrane region" description="Helical" evidence="1">
    <location>
        <begin position="69"/>
        <end position="88"/>
    </location>
</feature>
<sequence>MSHPDLFVVSILRALVEVALLSLLGQGAVGLLSGARRAGNPVYRLFQVVTRPVVRLVRWLTPKVVVDRHVPFVAFFLTFWLWIVLAYVKRVLCEGHGLAGC</sequence>
<name>A0A011RI92_ACCRE</name>
<evidence type="ECO:0000313" key="2">
    <source>
        <dbReference type="EMBL" id="EXI90909.1"/>
    </source>
</evidence>
<keyword evidence="3" id="KW-1185">Reference proteome</keyword>
<dbReference type="PATRIC" id="fig|1454004.3.peg.255"/>
<keyword evidence="1" id="KW-1133">Transmembrane helix</keyword>
<dbReference type="Proteomes" id="UP000022141">
    <property type="component" value="Unassembled WGS sequence"/>
</dbReference>
<gene>
    <name evidence="2" type="ORF">AW11_00250</name>
</gene>
<keyword evidence="1" id="KW-0812">Transmembrane</keyword>